<dbReference type="GO" id="GO:0009279">
    <property type="term" value="C:cell outer membrane"/>
    <property type="evidence" value="ECO:0007669"/>
    <property type="project" value="UniProtKB-SubCell"/>
</dbReference>
<evidence type="ECO:0000256" key="3">
    <source>
        <dbReference type="ARBA" id="ARBA00022452"/>
    </source>
</evidence>
<keyword evidence="5 9" id="KW-0472">Membrane</keyword>
<keyword evidence="4 9" id="KW-0812">Transmembrane</keyword>
<dbReference type="InterPro" id="IPR003423">
    <property type="entry name" value="OMP_efflux"/>
</dbReference>
<dbReference type="AlphaFoldDB" id="A0A1H3BHY8"/>
<gene>
    <name evidence="11" type="ORF">SAMN05216287_2851</name>
</gene>
<proteinExistence type="inferred from homology"/>
<evidence type="ECO:0000256" key="1">
    <source>
        <dbReference type="ARBA" id="ARBA00004459"/>
    </source>
</evidence>
<evidence type="ECO:0000256" key="8">
    <source>
        <dbReference type="ARBA" id="ARBA00023288"/>
    </source>
</evidence>
<keyword evidence="9" id="KW-0732">Signal</keyword>
<dbReference type="Gene3D" id="2.20.200.10">
    <property type="entry name" value="Outer membrane efflux proteins (OEP)"/>
    <property type="match status" value="1"/>
</dbReference>
<name>A0A1H3BHY8_9PSED</name>
<keyword evidence="3 9" id="KW-1134">Transmembrane beta strand</keyword>
<dbReference type="SUPFAM" id="SSF56954">
    <property type="entry name" value="Outer membrane efflux proteins (OEP)"/>
    <property type="match status" value="1"/>
</dbReference>
<accession>A0A1H3BHY8</accession>
<evidence type="ECO:0000313" key="12">
    <source>
        <dbReference type="Proteomes" id="UP000243778"/>
    </source>
</evidence>
<dbReference type="Gene3D" id="1.20.1600.10">
    <property type="entry name" value="Outer membrane efflux proteins (OEP)"/>
    <property type="match status" value="1"/>
</dbReference>
<dbReference type="PANTHER" id="PTHR30203:SF32">
    <property type="entry name" value="CATION EFFLUX SYSTEM PROTEIN CUSC"/>
    <property type="match status" value="1"/>
</dbReference>
<dbReference type="GO" id="GO:0015562">
    <property type="term" value="F:efflux transmembrane transporter activity"/>
    <property type="evidence" value="ECO:0007669"/>
    <property type="project" value="InterPro"/>
</dbReference>
<feature type="region of interest" description="Disordered" evidence="10">
    <location>
        <begin position="476"/>
        <end position="495"/>
    </location>
</feature>
<evidence type="ECO:0000256" key="2">
    <source>
        <dbReference type="ARBA" id="ARBA00007613"/>
    </source>
</evidence>
<dbReference type="EMBL" id="FNNU01000004">
    <property type="protein sequence ID" value="SDX41563.1"/>
    <property type="molecule type" value="Genomic_DNA"/>
</dbReference>
<keyword evidence="12" id="KW-1185">Reference proteome</keyword>
<evidence type="ECO:0000256" key="7">
    <source>
        <dbReference type="ARBA" id="ARBA00023237"/>
    </source>
</evidence>
<keyword evidence="6 9" id="KW-0564">Palmitate</keyword>
<dbReference type="PROSITE" id="PS51257">
    <property type="entry name" value="PROKAR_LIPOPROTEIN"/>
    <property type="match status" value="1"/>
</dbReference>
<dbReference type="OrthoDB" id="9770517at2"/>
<dbReference type="STRING" id="1007099.SAMN05216287_2851"/>
<dbReference type="PANTHER" id="PTHR30203">
    <property type="entry name" value="OUTER MEMBRANE CATION EFFLUX PROTEIN"/>
    <property type="match status" value="1"/>
</dbReference>
<organism evidence="11 12">
    <name type="scientific">Pseudomonas kuykendallii</name>
    <dbReference type="NCBI Taxonomy" id="1007099"/>
    <lineage>
        <taxon>Bacteria</taxon>
        <taxon>Pseudomonadati</taxon>
        <taxon>Pseudomonadota</taxon>
        <taxon>Gammaproteobacteria</taxon>
        <taxon>Pseudomonadales</taxon>
        <taxon>Pseudomonadaceae</taxon>
        <taxon>Pseudomonas</taxon>
    </lineage>
</organism>
<evidence type="ECO:0000256" key="10">
    <source>
        <dbReference type="SAM" id="MobiDB-lite"/>
    </source>
</evidence>
<evidence type="ECO:0000313" key="11">
    <source>
        <dbReference type="EMBL" id="SDX41563.1"/>
    </source>
</evidence>
<dbReference type="Proteomes" id="UP000243778">
    <property type="component" value="Unassembled WGS sequence"/>
</dbReference>
<evidence type="ECO:0000256" key="5">
    <source>
        <dbReference type="ARBA" id="ARBA00023136"/>
    </source>
</evidence>
<dbReference type="Pfam" id="PF02321">
    <property type="entry name" value="OEP"/>
    <property type="match status" value="2"/>
</dbReference>
<keyword evidence="7" id="KW-0998">Cell outer membrane</keyword>
<dbReference type="NCBIfam" id="TIGR01845">
    <property type="entry name" value="outer_NodT"/>
    <property type="match status" value="1"/>
</dbReference>
<keyword evidence="8 9" id="KW-0449">Lipoprotein</keyword>
<dbReference type="InterPro" id="IPR010131">
    <property type="entry name" value="MdtP/NodT-like"/>
</dbReference>
<protein>
    <submittedName>
        <fullName evidence="11">Efflux transporter, outer membrane factor (OMF) lipoprotein, NodT family</fullName>
    </submittedName>
</protein>
<comment type="subcellular location">
    <subcellularLocation>
        <location evidence="1 9">Cell outer membrane</location>
        <topology evidence="1 9">Lipid-anchor</topology>
    </subcellularLocation>
</comment>
<evidence type="ECO:0000256" key="4">
    <source>
        <dbReference type="ARBA" id="ARBA00022692"/>
    </source>
</evidence>
<dbReference type="RefSeq" id="WP_090229424.1">
    <property type="nucleotide sequence ID" value="NZ_FNNU01000004.1"/>
</dbReference>
<feature type="chain" id="PRO_5017104274" evidence="9">
    <location>
        <begin position="26"/>
        <end position="495"/>
    </location>
</feature>
<sequence length="495" mass="53076">MHASLPRTPPRLRQALLASLLSVLAGCTTVGPDYQTQAPDVPAHWIEADAAPPDGDHDDLRTWWLAFQDPLLDRLVDQALAHNQDLDIALARLRKARAERVQIAAAGLPEVSIGVAGEAVRGSKALGSQPGGQARTWHLGFDASWEPDLFGATRRAVETADAGIQALAEDRRALRLSLVAEVVSDYAGLRTAQQRLLIAQDSIRTLVEAERLAERAQRSGLGTLADVTQARAEREMAEAQPPLLHADVARFSHAIGVLTGGFPGDWHAALATPAPAPALPMPADLPLSLPSDVIRQRPDLRADERRLAAATAKIGVAEAERFPRFRIPLGFGTSASVIHDLFSGASLAWSAAMQGSHSLYDVGRTRAGMTAAQANADAVRRIYERDLRAALRDVEDALTTRNGERQRQAALQKAVVDSQQALQQASQLYTRGLSAYLPVLITQRSLNQARDALALSQLAQRRGEIALYKALGAGGADNAPGVSDHRNAAETTATR</sequence>
<comment type="similarity">
    <text evidence="2 9">Belongs to the outer membrane factor (OMF) (TC 1.B.17) family.</text>
</comment>
<feature type="signal peptide" evidence="9">
    <location>
        <begin position="1"/>
        <end position="25"/>
    </location>
</feature>
<evidence type="ECO:0000256" key="6">
    <source>
        <dbReference type="ARBA" id="ARBA00023139"/>
    </source>
</evidence>
<evidence type="ECO:0000256" key="9">
    <source>
        <dbReference type="RuleBase" id="RU362097"/>
    </source>
</evidence>
<reference evidence="12" key="1">
    <citation type="submission" date="2016-10" db="EMBL/GenBank/DDBJ databases">
        <authorList>
            <person name="Varghese N."/>
            <person name="Submissions S."/>
        </authorList>
    </citation>
    <scope>NUCLEOTIDE SEQUENCE [LARGE SCALE GENOMIC DNA]</scope>
    <source>
        <strain evidence="12">NRRL B-59562</strain>
    </source>
</reference>